<gene>
    <name evidence="2" type="ORF">N7492_010177</name>
</gene>
<accession>A0A9W9LF13</accession>
<feature type="compositionally biased region" description="Acidic residues" evidence="1">
    <location>
        <begin position="33"/>
        <end position="43"/>
    </location>
</feature>
<name>A0A9W9LF13_9EURO</name>
<dbReference type="Proteomes" id="UP001146351">
    <property type="component" value="Unassembled WGS sequence"/>
</dbReference>
<dbReference type="OrthoDB" id="8249012at2759"/>
<evidence type="ECO:0000313" key="3">
    <source>
        <dbReference type="Proteomes" id="UP001146351"/>
    </source>
</evidence>
<sequence length="441" mass="49126">MTTDASTQRADDKPADDFIALGGDDDFIKFDDASDAEDASESDSTDHDSTFHPHQITLATFRKLLACYPATVEQVYRCKMMLKLQPKPEKGSRAKAQKRAGSASVNMRGAALIKKTDFSPSEEKYITDQTAKFLRLDTWRYEAMPDIIAGRKSTCEEGEDVSLTKEELVNVMEWKTSHGLPRPTLMGMVKSNQQKNVAKYTAVALAALPSKDPIEAPDEAFPKASIAALDPLRGIGPATASLILSIATASDKFGNQVPFYSDDLYLWLCLKDYPEPELESEQLISGTGAESAKPKKNVSKYRRPNGDLNVKYNIAEYRQLWHAAWKLRQRLNEAVQKEEAGLVVRPKHSNPVSHLDIEKVAYVLRHIAVSGFYEGVDPTEIMRIHDEQEARGIAHEQAQKAAKAISLGLDKADEKKAEKKRKRQAEKSDKKGSRNSKKTKT</sequence>
<evidence type="ECO:0000256" key="1">
    <source>
        <dbReference type="SAM" id="MobiDB-lite"/>
    </source>
</evidence>
<dbReference type="EMBL" id="JAPQKO010000008">
    <property type="protein sequence ID" value="KAJ5151882.1"/>
    <property type="molecule type" value="Genomic_DNA"/>
</dbReference>
<dbReference type="PANTHER" id="PTHR21521:SF0">
    <property type="entry name" value="AMUN, ISOFORM A"/>
    <property type="match status" value="1"/>
</dbReference>
<comment type="caution">
    <text evidence="2">The sequence shown here is derived from an EMBL/GenBank/DDBJ whole genome shotgun (WGS) entry which is preliminary data.</text>
</comment>
<dbReference type="AlphaFoldDB" id="A0A9W9LF13"/>
<reference evidence="2" key="1">
    <citation type="submission" date="2022-11" db="EMBL/GenBank/DDBJ databases">
        <authorList>
            <person name="Petersen C."/>
        </authorList>
    </citation>
    <scope>NUCLEOTIDE SEQUENCE</scope>
    <source>
        <strain evidence="2">IBT 21917</strain>
    </source>
</reference>
<protein>
    <submittedName>
        <fullName evidence="2">Uncharacterized protein</fullName>
    </submittedName>
</protein>
<feature type="region of interest" description="Disordered" evidence="1">
    <location>
        <begin position="1"/>
        <end position="51"/>
    </location>
</feature>
<reference evidence="2" key="2">
    <citation type="journal article" date="2023" name="IMA Fungus">
        <title>Comparative genomic study of the Penicillium genus elucidates a diverse pangenome and 15 lateral gene transfer events.</title>
        <authorList>
            <person name="Petersen C."/>
            <person name="Sorensen T."/>
            <person name="Nielsen M.R."/>
            <person name="Sondergaard T.E."/>
            <person name="Sorensen J.L."/>
            <person name="Fitzpatrick D.A."/>
            <person name="Frisvad J.C."/>
            <person name="Nielsen K.L."/>
        </authorList>
    </citation>
    <scope>NUCLEOTIDE SEQUENCE</scope>
    <source>
        <strain evidence="2">IBT 21917</strain>
    </source>
</reference>
<organism evidence="2 3">
    <name type="scientific">Penicillium capsulatum</name>
    <dbReference type="NCBI Taxonomy" id="69766"/>
    <lineage>
        <taxon>Eukaryota</taxon>
        <taxon>Fungi</taxon>
        <taxon>Dikarya</taxon>
        <taxon>Ascomycota</taxon>
        <taxon>Pezizomycotina</taxon>
        <taxon>Eurotiomycetes</taxon>
        <taxon>Eurotiomycetidae</taxon>
        <taxon>Eurotiales</taxon>
        <taxon>Aspergillaceae</taxon>
        <taxon>Penicillium</taxon>
    </lineage>
</organism>
<evidence type="ECO:0000313" key="2">
    <source>
        <dbReference type="EMBL" id="KAJ5151882.1"/>
    </source>
</evidence>
<feature type="region of interest" description="Disordered" evidence="1">
    <location>
        <begin position="404"/>
        <end position="441"/>
    </location>
</feature>
<proteinExistence type="predicted"/>
<dbReference type="PANTHER" id="PTHR21521">
    <property type="entry name" value="AMUN, ISOFORM A"/>
    <property type="match status" value="1"/>
</dbReference>
<keyword evidence="3" id="KW-1185">Reference proteome</keyword>